<dbReference type="InterPro" id="IPR003694">
    <property type="entry name" value="NAD_synthase"/>
</dbReference>
<dbReference type="AlphaFoldDB" id="A0A9D1M5L9"/>
<dbReference type="GO" id="GO:0005737">
    <property type="term" value="C:cytoplasm"/>
    <property type="evidence" value="ECO:0007669"/>
    <property type="project" value="InterPro"/>
</dbReference>
<dbReference type="Pfam" id="PF02540">
    <property type="entry name" value="NAD_synthase"/>
    <property type="match status" value="1"/>
</dbReference>
<dbReference type="GO" id="GO:0003952">
    <property type="term" value="F:NAD+ synthase (glutamine-hydrolyzing) activity"/>
    <property type="evidence" value="ECO:0007669"/>
    <property type="project" value="InterPro"/>
</dbReference>
<comment type="similarity">
    <text evidence="7">Belongs to the NAD synthetase family.</text>
</comment>
<dbReference type="EC" id="6.3.1.5" evidence="8"/>
<comment type="catalytic activity">
    <reaction evidence="8">
        <text>deamido-NAD(+) + NH4(+) + ATP = AMP + diphosphate + NAD(+) + H(+)</text>
        <dbReference type="Rhea" id="RHEA:21188"/>
        <dbReference type="ChEBI" id="CHEBI:15378"/>
        <dbReference type="ChEBI" id="CHEBI:28938"/>
        <dbReference type="ChEBI" id="CHEBI:30616"/>
        <dbReference type="ChEBI" id="CHEBI:33019"/>
        <dbReference type="ChEBI" id="CHEBI:57540"/>
        <dbReference type="ChEBI" id="CHEBI:58437"/>
        <dbReference type="ChEBI" id="CHEBI:456215"/>
        <dbReference type="EC" id="6.3.1.5"/>
    </reaction>
</comment>
<evidence type="ECO:0000256" key="5">
    <source>
        <dbReference type="ARBA" id="ARBA00022840"/>
    </source>
</evidence>
<accession>A0A9D1M5L9</accession>
<evidence type="ECO:0000313" key="11">
    <source>
        <dbReference type="Proteomes" id="UP000824107"/>
    </source>
</evidence>
<sequence length="265" mass="29225">MTDAEMEKIWNNLKRNLKSYCDENGFSDVMLGLSGGLDSAIVSVLACDALGAEHVHALMMKTDYTSELSLQIAAKIAALNGFDYKVVDIQPVIDNQKRFLAGVFGEEAKNIVLENLQARERGKTLMACSNQFGYLVLACGNKSESAMGYCTLYGDTCGGISPIGNLYKSRIFELARWRNTLNEALPEAVIERAPSAELSAGQKDEDSLPPYHVLDTILAAYLDDGQTEAQIVKSGFAEKTVCWVIRQYHRMAFKREQTPKALPLP</sequence>
<protein>
    <recommendedName>
        <fullName evidence="8">NH(3)-dependent NAD(+) synthetase</fullName>
        <ecNumber evidence="8">6.3.1.5</ecNumber>
    </recommendedName>
</protein>
<evidence type="ECO:0000313" key="10">
    <source>
        <dbReference type="EMBL" id="HIU54105.1"/>
    </source>
</evidence>
<proteinExistence type="inferred from homology"/>
<comment type="pathway">
    <text evidence="1">Cofactor biosynthesis; NAD(+) biosynthesis.</text>
</comment>
<evidence type="ECO:0000256" key="2">
    <source>
        <dbReference type="ARBA" id="ARBA00007145"/>
    </source>
</evidence>
<dbReference type="GO" id="GO:0009435">
    <property type="term" value="P:NAD+ biosynthetic process"/>
    <property type="evidence" value="ECO:0007669"/>
    <property type="project" value="InterPro"/>
</dbReference>
<evidence type="ECO:0000256" key="6">
    <source>
        <dbReference type="ARBA" id="ARBA00023027"/>
    </source>
</evidence>
<dbReference type="CDD" id="cd00553">
    <property type="entry name" value="NAD_synthase"/>
    <property type="match status" value="1"/>
</dbReference>
<feature type="domain" description="NAD/GMP synthase" evidence="9">
    <location>
        <begin position="9"/>
        <end position="257"/>
    </location>
</feature>
<dbReference type="FunFam" id="3.40.50.620:FF:000106">
    <property type="entry name" value="Glutamine-dependent NAD(+) synthetase"/>
    <property type="match status" value="1"/>
</dbReference>
<comment type="similarity">
    <text evidence="2">In the C-terminal section; belongs to the NAD synthetase family.</text>
</comment>
<keyword evidence="3 7" id="KW-0436">Ligase</keyword>
<dbReference type="InterPro" id="IPR014729">
    <property type="entry name" value="Rossmann-like_a/b/a_fold"/>
</dbReference>
<dbReference type="PANTHER" id="PTHR23090">
    <property type="entry name" value="NH 3 /GLUTAMINE-DEPENDENT NAD + SYNTHETASE"/>
    <property type="match status" value="1"/>
</dbReference>
<evidence type="ECO:0000256" key="1">
    <source>
        <dbReference type="ARBA" id="ARBA00004790"/>
    </source>
</evidence>
<reference evidence="10" key="1">
    <citation type="submission" date="2020-10" db="EMBL/GenBank/DDBJ databases">
        <authorList>
            <person name="Gilroy R."/>
        </authorList>
    </citation>
    <scope>NUCLEOTIDE SEQUENCE</scope>
    <source>
        <strain evidence="10">ChiW3-316</strain>
    </source>
</reference>
<comment type="caution">
    <text evidence="10">The sequence shown here is derived from an EMBL/GenBank/DDBJ whole genome shotgun (WGS) entry which is preliminary data.</text>
</comment>
<keyword evidence="5 7" id="KW-0067">ATP-binding</keyword>
<dbReference type="Gene3D" id="3.40.50.620">
    <property type="entry name" value="HUPs"/>
    <property type="match status" value="1"/>
</dbReference>
<organism evidence="10 11">
    <name type="scientific">Candidatus Scatocola faecipullorum</name>
    <dbReference type="NCBI Taxonomy" id="2840917"/>
    <lineage>
        <taxon>Bacteria</taxon>
        <taxon>Pseudomonadati</taxon>
        <taxon>Pseudomonadota</taxon>
        <taxon>Alphaproteobacteria</taxon>
        <taxon>Rhodospirillales</taxon>
        <taxon>Rhodospirillaceae</taxon>
        <taxon>Rhodospirillaceae incertae sedis</taxon>
        <taxon>Candidatus Scatocola</taxon>
    </lineage>
</organism>
<evidence type="ECO:0000256" key="4">
    <source>
        <dbReference type="ARBA" id="ARBA00022741"/>
    </source>
</evidence>
<keyword evidence="4 7" id="KW-0547">Nucleotide-binding</keyword>
<reference evidence="10" key="2">
    <citation type="journal article" date="2021" name="PeerJ">
        <title>Extensive microbial diversity within the chicken gut microbiome revealed by metagenomics and culture.</title>
        <authorList>
            <person name="Gilroy R."/>
            <person name="Ravi A."/>
            <person name="Getino M."/>
            <person name="Pursley I."/>
            <person name="Horton D.L."/>
            <person name="Alikhan N.F."/>
            <person name="Baker D."/>
            <person name="Gharbi K."/>
            <person name="Hall N."/>
            <person name="Watson M."/>
            <person name="Adriaenssens E.M."/>
            <person name="Foster-Nyarko E."/>
            <person name="Jarju S."/>
            <person name="Secka A."/>
            <person name="Antonio M."/>
            <person name="Oren A."/>
            <person name="Chaudhuri R.R."/>
            <person name="La Ragione R."/>
            <person name="Hildebrand F."/>
            <person name="Pallen M.J."/>
        </authorList>
    </citation>
    <scope>NUCLEOTIDE SEQUENCE</scope>
    <source>
        <strain evidence="10">ChiW3-316</strain>
    </source>
</reference>
<evidence type="ECO:0000259" key="9">
    <source>
        <dbReference type="Pfam" id="PF02540"/>
    </source>
</evidence>
<dbReference type="Proteomes" id="UP000824107">
    <property type="component" value="Unassembled WGS sequence"/>
</dbReference>
<dbReference type="PANTHER" id="PTHR23090:SF9">
    <property type="entry name" value="GLUTAMINE-DEPENDENT NAD(+) SYNTHETASE"/>
    <property type="match status" value="1"/>
</dbReference>
<dbReference type="InterPro" id="IPR022310">
    <property type="entry name" value="NAD/GMP_synthase"/>
</dbReference>
<evidence type="ECO:0000256" key="7">
    <source>
        <dbReference type="RuleBase" id="RU003811"/>
    </source>
</evidence>
<dbReference type="GO" id="GO:0005524">
    <property type="term" value="F:ATP binding"/>
    <property type="evidence" value="ECO:0007669"/>
    <property type="project" value="UniProtKB-KW"/>
</dbReference>
<gene>
    <name evidence="10" type="primary">nadE</name>
    <name evidence="10" type="ORF">IAD20_08520</name>
</gene>
<evidence type="ECO:0000256" key="3">
    <source>
        <dbReference type="ARBA" id="ARBA00022598"/>
    </source>
</evidence>
<keyword evidence="6 7" id="KW-0520">NAD</keyword>
<evidence type="ECO:0000256" key="8">
    <source>
        <dbReference type="RuleBase" id="RU003812"/>
    </source>
</evidence>
<name>A0A9D1M5L9_9PROT</name>
<dbReference type="EMBL" id="DVNC01000059">
    <property type="protein sequence ID" value="HIU54105.1"/>
    <property type="molecule type" value="Genomic_DNA"/>
</dbReference>
<dbReference type="GO" id="GO:0004359">
    <property type="term" value="F:glutaminase activity"/>
    <property type="evidence" value="ECO:0007669"/>
    <property type="project" value="InterPro"/>
</dbReference>
<dbReference type="SUPFAM" id="SSF52402">
    <property type="entry name" value="Adenine nucleotide alpha hydrolases-like"/>
    <property type="match status" value="1"/>
</dbReference>
<dbReference type="GO" id="GO:0008795">
    <property type="term" value="F:NAD+ synthase activity"/>
    <property type="evidence" value="ECO:0007669"/>
    <property type="project" value="UniProtKB-EC"/>
</dbReference>
<dbReference type="NCBIfam" id="TIGR00552">
    <property type="entry name" value="nadE"/>
    <property type="match status" value="1"/>
</dbReference>